<name>A0A212TCD3_9BACT</name>
<dbReference type="Proteomes" id="UP000198131">
    <property type="component" value="Unassembled WGS sequence"/>
</dbReference>
<dbReference type="PROSITE" id="PS51257">
    <property type="entry name" value="PROKAR_LIPOPROTEIN"/>
    <property type="match status" value="1"/>
</dbReference>
<evidence type="ECO:0008006" key="4">
    <source>
        <dbReference type="Google" id="ProtNLM"/>
    </source>
</evidence>
<sequence>MVSRSLVLFALGSLLLAGCGHALPDFPDFDSTTWRRDTYGCQNKRIPLLRVLEKHRDELYGARISEVDKLLGHPDEEELSEQSEKVYIYYITAGPQCVASHPRAAGPRLVLRFGATGMLTETLYPVVPAQ</sequence>
<feature type="chain" id="PRO_5012058315" description="SmpA / OmlA family protein" evidence="1">
    <location>
        <begin position="23"/>
        <end position="130"/>
    </location>
</feature>
<feature type="signal peptide" evidence="1">
    <location>
        <begin position="1"/>
        <end position="22"/>
    </location>
</feature>
<keyword evidence="1" id="KW-0732">Signal</keyword>
<dbReference type="OrthoDB" id="981332at2"/>
<keyword evidence="3" id="KW-1185">Reference proteome</keyword>
<organism evidence="2 3">
    <name type="scientific">Hymenobacter gelipurpurascens</name>
    <dbReference type="NCBI Taxonomy" id="89968"/>
    <lineage>
        <taxon>Bacteria</taxon>
        <taxon>Pseudomonadati</taxon>
        <taxon>Bacteroidota</taxon>
        <taxon>Cytophagia</taxon>
        <taxon>Cytophagales</taxon>
        <taxon>Hymenobacteraceae</taxon>
        <taxon>Hymenobacter</taxon>
    </lineage>
</organism>
<evidence type="ECO:0000313" key="3">
    <source>
        <dbReference type="Proteomes" id="UP000198131"/>
    </source>
</evidence>
<dbReference type="EMBL" id="FYEW01000001">
    <property type="protein sequence ID" value="SNC63496.1"/>
    <property type="molecule type" value="Genomic_DNA"/>
</dbReference>
<dbReference type="AlphaFoldDB" id="A0A212TCD3"/>
<evidence type="ECO:0000256" key="1">
    <source>
        <dbReference type="SAM" id="SignalP"/>
    </source>
</evidence>
<proteinExistence type="predicted"/>
<accession>A0A212TCD3</accession>
<dbReference type="RefSeq" id="WP_088842179.1">
    <property type="nucleotide sequence ID" value="NZ_FYEW01000001.1"/>
</dbReference>
<reference evidence="3" key="1">
    <citation type="submission" date="2017-06" db="EMBL/GenBank/DDBJ databases">
        <authorList>
            <person name="Varghese N."/>
            <person name="Submissions S."/>
        </authorList>
    </citation>
    <scope>NUCLEOTIDE SEQUENCE [LARGE SCALE GENOMIC DNA]</scope>
    <source>
        <strain evidence="3">DSM 11116</strain>
    </source>
</reference>
<evidence type="ECO:0000313" key="2">
    <source>
        <dbReference type="EMBL" id="SNC63496.1"/>
    </source>
</evidence>
<gene>
    <name evidence="2" type="ORF">SAMN06265337_0888</name>
</gene>
<protein>
    <recommendedName>
        <fullName evidence="4">SmpA / OmlA family protein</fullName>
    </recommendedName>
</protein>